<accession>A0A7W7ZBW0</accession>
<feature type="transmembrane region" description="Helical" evidence="1">
    <location>
        <begin position="108"/>
        <end position="130"/>
    </location>
</feature>
<proteinExistence type="predicted"/>
<feature type="transmembrane region" description="Helical" evidence="1">
    <location>
        <begin position="81"/>
        <end position="102"/>
    </location>
</feature>
<organism evidence="3 4">
    <name type="scientific">Granulicella aggregans</name>
    <dbReference type="NCBI Taxonomy" id="474949"/>
    <lineage>
        <taxon>Bacteria</taxon>
        <taxon>Pseudomonadati</taxon>
        <taxon>Acidobacteriota</taxon>
        <taxon>Terriglobia</taxon>
        <taxon>Terriglobales</taxon>
        <taxon>Acidobacteriaceae</taxon>
        <taxon>Granulicella</taxon>
    </lineage>
</organism>
<dbReference type="InterPro" id="IPR046216">
    <property type="entry name" value="DUF6249"/>
</dbReference>
<reference evidence="3 4" key="1">
    <citation type="submission" date="2020-08" db="EMBL/GenBank/DDBJ databases">
        <title>Genomic Encyclopedia of Type Strains, Phase IV (KMG-V): Genome sequencing to study the core and pangenomes of soil and plant-associated prokaryotes.</title>
        <authorList>
            <person name="Whitman W."/>
        </authorList>
    </citation>
    <scope>NUCLEOTIDE SEQUENCE [LARGE SCALE GENOMIC DNA]</scope>
    <source>
        <strain evidence="3 4">M8UP14</strain>
    </source>
</reference>
<keyword evidence="1" id="KW-0472">Membrane</keyword>
<keyword evidence="1" id="KW-1133">Transmembrane helix</keyword>
<keyword evidence="4" id="KW-1185">Reference proteome</keyword>
<dbReference type="AlphaFoldDB" id="A0A7W7ZBW0"/>
<evidence type="ECO:0000313" key="4">
    <source>
        <dbReference type="Proteomes" id="UP000540989"/>
    </source>
</evidence>
<gene>
    <name evidence="3" type="ORF">HDF16_001739</name>
</gene>
<protein>
    <recommendedName>
        <fullName evidence="2">DUF6249 domain-containing protein</fullName>
    </recommendedName>
</protein>
<name>A0A7W7ZBW0_9BACT</name>
<dbReference type="Proteomes" id="UP000540989">
    <property type="component" value="Unassembled WGS sequence"/>
</dbReference>
<keyword evidence="1" id="KW-0812">Transmembrane</keyword>
<dbReference type="RefSeq" id="WP_184215513.1">
    <property type="nucleotide sequence ID" value="NZ_JACHIP010000002.1"/>
</dbReference>
<dbReference type="EMBL" id="JACHIP010000002">
    <property type="protein sequence ID" value="MBB5057054.1"/>
    <property type="molecule type" value="Genomic_DNA"/>
</dbReference>
<evidence type="ECO:0000256" key="1">
    <source>
        <dbReference type="SAM" id="Phobius"/>
    </source>
</evidence>
<feature type="transmembrane region" description="Helical" evidence="1">
    <location>
        <begin position="12"/>
        <end position="30"/>
    </location>
</feature>
<evidence type="ECO:0000313" key="3">
    <source>
        <dbReference type="EMBL" id="MBB5057054.1"/>
    </source>
</evidence>
<sequence length="144" mass="15373">MLMEFENAFSSPFIVPVAAMIMVPAIVAVSKLSDYSTRKLQYEERMAAIAKGIPLPELPPMPMRSSFVNLQIRMGNVRRGGIVLVATGIGVATFFIVLAWILQERDVLSGAAAAIIPFAIGVGLLIDAWAQAREIGSSGLANGL</sequence>
<evidence type="ECO:0000259" key="2">
    <source>
        <dbReference type="Pfam" id="PF19762"/>
    </source>
</evidence>
<comment type="caution">
    <text evidence="3">The sequence shown here is derived from an EMBL/GenBank/DDBJ whole genome shotgun (WGS) entry which is preliminary data.</text>
</comment>
<dbReference type="Pfam" id="PF19762">
    <property type="entry name" value="DUF6249"/>
    <property type="match status" value="1"/>
</dbReference>
<feature type="domain" description="DUF6249" evidence="2">
    <location>
        <begin position="16"/>
        <end position="127"/>
    </location>
</feature>